<dbReference type="Proteomes" id="UP001501682">
    <property type="component" value="Unassembled WGS sequence"/>
</dbReference>
<keyword evidence="1" id="KW-0812">Transmembrane</keyword>
<accession>A0ABP8CME1</accession>
<organism evidence="2 3">
    <name type="scientific">Winogradskyella damuponensis</name>
    <dbReference type="NCBI Taxonomy" id="943939"/>
    <lineage>
        <taxon>Bacteria</taxon>
        <taxon>Pseudomonadati</taxon>
        <taxon>Bacteroidota</taxon>
        <taxon>Flavobacteriia</taxon>
        <taxon>Flavobacteriales</taxon>
        <taxon>Flavobacteriaceae</taxon>
        <taxon>Winogradskyella</taxon>
    </lineage>
</organism>
<dbReference type="InterPro" id="IPR052927">
    <property type="entry name" value="DCC_oxidoreductase"/>
</dbReference>
<dbReference type="Pfam" id="PF04134">
    <property type="entry name" value="DCC1-like"/>
    <property type="match status" value="1"/>
</dbReference>
<keyword evidence="1" id="KW-0472">Membrane</keyword>
<gene>
    <name evidence="2" type="ORF">GCM10022292_05370</name>
</gene>
<dbReference type="InterPro" id="IPR007263">
    <property type="entry name" value="DCC1-like"/>
</dbReference>
<feature type="transmembrane region" description="Helical" evidence="1">
    <location>
        <begin position="93"/>
        <end position="113"/>
    </location>
</feature>
<evidence type="ECO:0000313" key="2">
    <source>
        <dbReference type="EMBL" id="GAA4240938.1"/>
    </source>
</evidence>
<dbReference type="EMBL" id="BAABCB010000005">
    <property type="protein sequence ID" value="GAA4240938.1"/>
    <property type="molecule type" value="Genomic_DNA"/>
</dbReference>
<evidence type="ECO:0000256" key="1">
    <source>
        <dbReference type="SAM" id="Phobius"/>
    </source>
</evidence>
<comment type="caution">
    <text evidence="2">The sequence shown here is derived from an EMBL/GenBank/DDBJ whole genome shotgun (WGS) entry which is preliminary data.</text>
</comment>
<dbReference type="RefSeq" id="WP_344712378.1">
    <property type="nucleotide sequence ID" value="NZ_BAABCB010000005.1"/>
</dbReference>
<keyword evidence="3" id="KW-1185">Reference proteome</keyword>
<reference evidence="3" key="1">
    <citation type="journal article" date="2019" name="Int. J. Syst. Evol. Microbiol.">
        <title>The Global Catalogue of Microorganisms (GCM) 10K type strain sequencing project: providing services to taxonomists for standard genome sequencing and annotation.</title>
        <authorList>
            <consortium name="The Broad Institute Genomics Platform"/>
            <consortium name="The Broad Institute Genome Sequencing Center for Infectious Disease"/>
            <person name="Wu L."/>
            <person name="Ma J."/>
        </authorList>
    </citation>
    <scope>NUCLEOTIDE SEQUENCE [LARGE SCALE GENOMIC DNA]</scope>
    <source>
        <strain evidence="3">JCM 17633</strain>
    </source>
</reference>
<sequence length="139" mass="15947">MIDIPHNKQLILFDGVCNLCNSSVLYVIKRDKKNKFLFAPLQSDVGEEIIEKFNIDTVNTDSILLYNPKSNTIKSKSSAAIHIAKHLGMPSNLLVVFFIVPTFIRNMVYSYIAKNRYKWYGKKEACMIPTPELKSKFLD</sequence>
<protein>
    <submittedName>
        <fullName evidence="2">DUF393 domain-containing protein</fullName>
    </submittedName>
</protein>
<dbReference type="PANTHER" id="PTHR33639:SF2">
    <property type="entry name" value="DUF393 DOMAIN-CONTAINING PROTEIN"/>
    <property type="match status" value="1"/>
</dbReference>
<keyword evidence="1" id="KW-1133">Transmembrane helix</keyword>
<dbReference type="PANTHER" id="PTHR33639">
    <property type="entry name" value="THIOL-DISULFIDE OXIDOREDUCTASE DCC"/>
    <property type="match status" value="1"/>
</dbReference>
<name>A0ABP8CME1_9FLAO</name>
<proteinExistence type="predicted"/>
<evidence type="ECO:0000313" key="3">
    <source>
        <dbReference type="Proteomes" id="UP001501682"/>
    </source>
</evidence>